<comment type="subcellular location">
    <subcellularLocation>
        <location evidence="1">Membrane</location>
        <topology evidence="1">Multi-pass membrane protein</topology>
    </subcellularLocation>
</comment>
<proteinExistence type="inferred from homology"/>
<feature type="domain" description="ABC transmembrane type-1" evidence="11">
    <location>
        <begin position="686"/>
        <end position="968"/>
    </location>
</feature>
<dbReference type="PROSITE" id="PS00211">
    <property type="entry name" value="ABC_TRANSPORTER_1"/>
    <property type="match status" value="2"/>
</dbReference>
<feature type="domain" description="ABC transmembrane type-1" evidence="11">
    <location>
        <begin position="107"/>
        <end position="374"/>
    </location>
</feature>
<dbReference type="CDD" id="cd18580">
    <property type="entry name" value="ABC_6TM_ABCC_D2"/>
    <property type="match status" value="1"/>
</dbReference>
<evidence type="ECO:0000256" key="4">
    <source>
        <dbReference type="ARBA" id="ARBA00022692"/>
    </source>
</evidence>
<dbReference type="GO" id="GO:0140359">
    <property type="term" value="F:ABC-type transporter activity"/>
    <property type="evidence" value="ECO:0007669"/>
    <property type="project" value="InterPro"/>
</dbReference>
<dbReference type="GO" id="GO:0016020">
    <property type="term" value="C:membrane"/>
    <property type="evidence" value="ECO:0007669"/>
    <property type="project" value="UniProtKB-SubCell"/>
</dbReference>
<dbReference type="PANTHER" id="PTHR24223">
    <property type="entry name" value="ATP-BINDING CASSETTE SUB-FAMILY C"/>
    <property type="match status" value="1"/>
</dbReference>
<dbReference type="SMART" id="SM00382">
    <property type="entry name" value="AAA"/>
    <property type="match status" value="2"/>
</dbReference>
<feature type="transmembrane region" description="Helical" evidence="9">
    <location>
        <begin position="827"/>
        <end position="846"/>
    </location>
</feature>
<keyword evidence="5" id="KW-0547">Nucleotide-binding</keyword>
<accession>A0AAN7Q471</accession>
<sequence length="1262" mass="142777">MEDGTHKQTKNANPRKNANFFSILTFLFTVPTFIQGFKKDFSQEDIYETLPEHKSNRLGEIALKLWTEEVKNAKKNKKRPSLAKVLFKILGWQYLCLLIIVSVKELLIQMCLPIVLGEMISAYSSVNNSNDLYVYGAYLIACSFLNFILTHPYILEAHNMELKIQIVCSSLVYQKILKLSRSALRETTPGHITNLLSNDINMFDSFIHGTNYLCLAPIQTAIILYLTYKEIGLPAVLGMCFTFSFLPIHFFFGKMVSKYRLKSSIRRDTRLRLLNEIIQGIDIIKVYAWEKPFETLISWYRKLEINAVKTTIYSKGTHNFNTIFISTSLFIVIVTSTLFGTTINAKSAFIVTIFFTTFSNTLMLFVPNGIAAIQQAKVSIKRITTFLLCNEIQLNCQENATKYAVSIKNATVTFDEAKDHNTFKDLTVSFGFGDLTAVIGPVGCGKSSLLQVILQELPLTRGTIGVTGVLSYASQEPWIFSGSVRQNILFGAEIDSQRYNDVIKCCALERDLKLFPYGDKTVVGEKGASLSGGQKSRINLARAIYRDADIYLLDDPLSAVDTHVGKQIFEDCIRAFLKNKTVILVTHQLQYLKYVDHIIVLEEGLLKVQGSPTELEQTGFDFAKYLKHDDKDPQNANKENNNKTVLHNETGDQVAKVKETTLSSKSILLPTYKKYIQAGSCPWLVLLTLFCFVGTQVLTSLSFYFVAYWVRMEREVSSDVYEFQRKINIYVYCAITLATLIFSILRIVTYVNVSMKSSTALHKSMLSSLIRAPLNFFNLNPSGRILNRFAKDLGTIDDILPNVAIVAFRIFFNSIGVLIVTCIISPWFIIPTVCILVSFFCVRKIYLATNLNVLRVESISRSPIYGHANTCLQGLATIRIFGVERALTDEFNKFLDERSSVYYLSISTARALSFWTDCTCFLYIFFITVYFVLDKESTGESIGLAISQIMQLTGQLAWGIKQLTDVESCMISVERVLEYSAIKPEPQLETLHQTTLPAIWPEHGKINFSNVCLKYSDTDPYVLKNLNFTIEPKEKVGIVGRTGAGKSSTITALFRLIQTEGIITIDGIDIKSINLYDLRKKISIIPQAPILFSGTIRKNLDWFEEYPDEVLWKALEEVRLKQVVDKMDAGLNSKISQDCASLSVGQRQLMCLARAVVRNNKILILDEATANVDLQTDDIIQETIRKNFLSCTVLTVAHRLKTIMDSDKVLVMDAGEIIEFDHPYTLLQNHDSMFYSMVQETEQTMADILINIAKESYIRLKN</sequence>
<feature type="transmembrane region" description="Helical" evidence="9">
    <location>
        <begin position="323"/>
        <end position="343"/>
    </location>
</feature>
<organism evidence="12 13">
    <name type="scientific">Aquatica leii</name>
    <dbReference type="NCBI Taxonomy" id="1421715"/>
    <lineage>
        <taxon>Eukaryota</taxon>
        <taxon>Metazoa</taxon>
        <taxon>Ecdysozoa</taxon>
        <taxon>Arthropoda</taxon>
        <taxon>Hexapoda</taxon>
        <taxon>Insecta</taxon>
        <taxon>Pterygota</taxon>
        <taxon>Neoptera</taxon>
        <taxon>Endopterygota</taxon>
        <taxon>Coleoptera</taxon>
        <taxon>Polyphaga</taxon>
        <taxon>Elateriformia</taxon>
        <taxon>Elateroidea</taxon>
        <taxon>Lampyridae</taxon>
        <taxon>Luciolinae</taxon>
        <taxon>Aquatica</taxon>
    </lineage>
</organism>
<dbReference type="FunFam" id="1.20.1560.10:FF:000026">
    <property type="entry name" value="Multidrug resistance-associated protein lethal(2)03659"/>
    <property type="match status" value="1"/>
</dbReference>
<feature type="transmembrane region" description="Helical" evidence="9">
    <location>
        <begin position="729"/>
        <end position="748"/>
    </location>
</feature>
<dbReference type="PROSITE" id="PS50929">
    <property type="entry name" value="ABC_TM1F"/>
    <property type="match status" value="2"/>
</dbReference>
<dbReference type="Pfam" id="PF00005">
    <property type="entry name" value="ABC_tran"/>
    <property type="match status" value="2"/>
</dbReference>
<gene>
    <name evidence="12" type="ORF">RN001_007256</name>
</gene>
<keyword evidence="13" id="KW-1185">Reference proteome</keyword>
<dbReference type="GO" id="GO:0005524">
    <property type="term" value="F:ATP binding"/>
    <property type="evidence" value="ECO:0007669"/>
    <property type="project" value="UniProtKB-KW"/>
</dbReference>
<dbReference type="EMBL" id="JARPUR010000003">
    <property type="protein sequence ID" value="KAK4879110.1"/>
    <property type="molecule type" value="Genomic_DNA"/>
</dbReference>
<evidence type="ECO:0000256" key="3">
    <source>
        <dbReference type="ARBA" id="ARBA00022448"/>
    </source>
</evidence>
<dbReference type="InterPro" id="IPR027417">
    <property type="entry name" value="P-loop_NTPase"/>
</dbReference>
<keyword evidence="8 9" id="KW-0472">Membrane</keyword>
<keyword evidence="4 9" id="KW-0812">Transmembrane</keyword>
<dbReference type="CDD" id="cd03250">
    <property type="entry name" value="ABCC_MRP_domain1"/>
    <property type="match status" value="1"/>
</dbReference>
<feature type="transmembrane region" description="Helical" evidence="9">
    <location>
        <begin position="20"/>
        <end position="37"/>
    </location>
</feature>
<evidence type="ECO:0000256" key="7">
    <source>
        <dbReference type="ARBA" id="ARBA00022989"/>
    </source>
</evidence>
<evidence type="ECO:0000259" key="10">
    <source>
        <dbReference type="PROSITE" id="PS50893"/>
    </source>
</evidence>
<dbReference type="Proteomes" id="UP001353858">
    <property type="component" value="Unassembled WGS sequence"/>
</dbReference>
<dbReference type="Gene3D" id="3.40.50.300">
    <property type="entry name" value="P-loop containing nucleotide triphosphate hydrolases"/>
    <property type="match status" value="2"/>
</dbReference>
<dbReference type="InterPro" id="IPR003593">
    <property type="entry name" value="AAA+_ATPase"/>
</dbReference>
<evidence type="ECO:0000256" key="8">
    <source>
        <dbReference type="ARBA" id="ARBA00023136"/>
    </source>
</evidence>
<dbReference type="InterPro" id="IPR003439">
    <property type="entry name" value="ABC_transporter-like_ATP-bd"/>
</dbReference>
<dbReference type="InterPro" id="IPR011527">
    <property type="entry name" value="ABC1_TM_dom"/>
</dbReference>
<feature type="transmembrane region" description="Helical" evidence="9">
    <location>
        <begin position="912"/>
        <end position="933"/>
    </location>
</feature>
<evidence type="ECO:0000259" key="11">
    <source>
        <dbReference type="PROSITE" id="PS50929"/>
    </source>
</evidence>
<keyword evidence="6" id="KW-0067">ATP-binding</keyword>
<feature type="transmembrane region" description="Helical" evidence="9">
    <location>
        <begin position="234"/>
        <end position="252"/>
    </location>
</feature>
<comment type="caution">
    <text evidence="12">The sequence shown here is derived from an EMBL/GenBank/DDBJ whole genome shotgun (WGS) entry which is preliminary data.</text>
</comment>
<reference evidence="13" key="1">
    <citation type="submission" date="2023-01" db="EMBL/GenBank/DDBJ databases">
        <title>Key to firefly adult light organ development and bioluminescence: homeobox transcription factors regulate luciferase expression and transportation to peroxisome.</title>
        <authorList>
            <person name="Fu X."/>
        </authorList>
    </citation>
    <scope>NUCLEOTIDE SEQUENCE [LARGE SCALE GENOMIC DNA]</scope>
</reference>
<name>A0AAN7Q471_9COLE</name>
<evidence type="ECO:0000256" key="2">
    <source>
        <dbReference type="ARBA" id="ARBA00009726"/>
    </source>
</evidence>
<feature type="domain" description="ABC transporter" evidence="10">
    <location>
        <begin position="407"/>
        <end position="628"/>
    </location>
</feature>
<dbReference type="InterPro" id="IPR044726">
    <property type="entry name" value="ABCC_6TM_D2"/>
</dbReference>
<evidence type="ECO:0000256" key="5">
    <source>
        <dbReference type="ARBA" id="ARBA00022741"/>
    </source>
</evidence>
<evidence type="ECO:0000256" key="1">
    <source>
        <dbReference type="ARBA" id="ARBA00004141"/>
    </source>
</evidence>
<dbReference type="AlphaFoldDB" id="A0AAN7Q471"/>
<dbReference type="InterPro" id="IPR050173">
    <property type="entry name" value="ABC_transporter_C-like"/>
</dbReference>
<feature type="transmembrane region" description="Helical" evidence="9">
    <location>
        <begin position="132"/>
        <end position="155"/>
    </location>
</feature>
<dbReference type="CDD" id="cd03244">
    <property type="entry name" value="ABCC_MRP_domain2"/>
    <property type="match status" value="1"/>
</dbReference>
<feature type="transmembrane region" description="Helical" evidence="9">
    <location>
        <begin position="210"/>
        <end position="228"/>
    </location>
</feature>
<keyword evidence="7 9" id="KW-1133">Transmembrane helix</keyword>
<comment type="similarity">
    <text evidence="2">Belongs to the ABC transporter superfamily. ABCC family. Conjugate transporter (TC 3.A.1.208) subfamily.</text>
</comment>
<dbReference type="InterPro" id="IPR036640">
    <property type="entry name" value="ABC1_TM_sf"/>
</dbReference>
<feature type="domain" description="ABC transporter" evidence="10">
    <location>
        <begin position="1006"/>
        <end position="1239"/>
    </location>
</feature>
<dbReference type="SUPFAM" id="SSF52540">
    <property type="entry name" value="P-loop containing nucleoside triphosphate hydrolases"/>
    <property type="match status" value="2"/>
</dbReference>
<dbReference type="FunFam" id="3.40.50.300:FF:000482">
    <property type="entry name" value="Multidrug resistance-associated protein member 4"/>
    <property type="match status" value="1"/>
</dbReference>
<dbReference type="SUPFAM" id="SSF90123">
    <property type="entry name" value="ABC transporter transmembrane region"/>
    <property type="match status" value="2"/>
</dbReference>
<dbReference type="FunFam" id="3.40.50.300:FF:000163">
    <property type="entry name" value="Multidrug resistance-associated protein member 4"/>
    <property type="match status" value="1"/>
</dbReference>
<feature type="transmembrane region" description="Helical" evidence="9">
    <location>
        <begin position="85"/>
        <end position="103"/>
    </location>
</feature>
<evidence type="ECO:0000313" key="13">
    <source>
        <dbReference type="Proteomes" id="UP001353858"/>
    </source>
</evidence>
<evidence type="ECO:0000256" key="6">
    <source>
        <dbReference type="ARBA" id="ARBA00022840"/>
    </source>
</evidence>
<protein>
    <submittedName>
        <fullName evidence="12">Uncharacterized protein</fullName>
    </submittedName>
</protein>
<evidence type="ECO:0000256" key="9">
    <source>
        <dbReference type="SAM" id="Phobius"/>
    </source>
</evidence>
<dbReference type="FunFam" id="1.20.1560.10:FF:000014">
    <property type="entry name" value="Multidrug resistance-associated protein member 4"/>
    <property type="match status" value="1"/>
</dbReference>
<feature type="transmembrane region" description="Helical" evidence="9">
    <location>
        <begin position="683"/>
        <end position="709"/>
    </location>
</feature>
<dbReference type="PROSITE" id="PS50893">
    <property type="entry name" value="ABC_TRANSPORTER_2"/>
    <property type="match status" value="2"/>
</dbReference>
<dbReference type="PANTHER" id="PTHR24223:SF456">
    <property type="entry name" value="MULTIDRUG RESISTANCE-ASSOCIATED PROTEIN LETHAL(2)03659"/>
    <property type="match status" value="1"/>
</dbReference>
<dbReference type="Gene3D" id="1.20.1560.10">
    <property type="entry name" value="ABC transporter type 1, transmembrane domain"/>
    <property type="match status" value="2"/>
</dbReference>
<dbReference type="InterPro" id="IPR017871">
    <property type="entry name" value="ABC_transporter-like_CS"/>
</dbReference>
<dbReference type="Pfam" id="PF00664">
    <property type="entry name" value="ABC_membrane"/>
    <property type="match status" value="2"/>
</dbReference>
<keyword evidence="3" id="KW-0813">Transport</keyword>
<evidence type="ECO:0000313" key="12">
    <source>
        <dbReference type="EMBL" id="KAK4879110.1"/>
    </source>
</evidence>
<dbReference type="GO" id="GO:0016887">
    <property type="term" value="F:ATP hydrolysis activity"/>
    <property type="evidence" value="ECO:0007669"/>
    <property type="project" value="InterPro"/>
</dbReference>